<protein>
    <submittedName>
        <fullName evidence="1">Pyruvate kinase</fullName>
    </submittedName>
</protein>
<dbReference type="GO" id="GO:0016301">
    <property type="term" value="F:kinase activity"/>
    <property type="evidence" value="ECO:0007669"/>
    <property type="project" value="UniProtKB-KW"/>
</dbReference>
<evidence type="ECO:0000313" key="2">
    <source>
        <dbReference type="Proteomes" id="UP000316968"/>
    </source>
</evidence>
<sequence>MTLPNIQQLYDLYVKSNLPNRFTDEQIHARLTEVYYAEKVELSRFSELSEDPQAGFAYAKGAYVFEDPRGIEKLMQLNADFDPEKDDAHAWVMNSTQVGMSNLLSLEIAIFHGIDDEDRELGNPEFEEYLIMLYLAGYLSFENDPHIDQVRDRYKQGYYLRYFGAQDGTDRFLYPSKK</sequence>
<dbReference type="KEGG" id="saca:FFV09_09480"/>
<dbReference type="RefSeq" id="WP_141447608.1">
    <property type="nucleotide sequence ID" value="NZ_CP041217.1"/>
</dbReference>
<proteinExistence type="predicted"/>
<dbReference type="EMBL" id="CP041217">
    <property type="protein sequence ID" value="QDH21061.1"/>
    <property type="molecule type" value="Genomic_DNA"/>
</dbReference>
<dbReference type="OrthoDB" id="2605244at2"/>
<name>A0A4Y6UXG4_SACBS</name>
<organism evidence="1 2">
    <name type="scientific">Saccharibacillus brassicae</name>
    <dbReference type="NCBI Taxonomy" id="2583377"/>
    <lineage>
        <taxon>Bacteria</taxon>
        <taxon>Bacillati</taxon>
        <taxon>Bacillota</taxon>
        <taxon>Bacilli</taxon>
        <taxon>Bacillales</taxon>
        <taxon>Paenibacillaceae</taxon>
        <taxon>Saccharibacillus</taxon>
    </lineage>
</organism>
<keyword evidence="1" id="KW-0418">Kinase</keyword>
<dbReference type="Proteomes" id="UP000316968">
    <property type="component" value="Chromosome"/>
</dbReference>
<keyword evidence="1" id="KW-0670">Pyruvate</keyword>
<reference evidence="1 2" key="1">
    <citation type="submission" date="2019-06" db="EMBL/GenBank/DDBJ databases">
        <title>Saccharibacillus brassicae sp. nov., an endophytic bacterium isolated from Chinese cabbage seeds (Brassica pekinensis).</title>
        <authorList>
            <person name="Jiang L."/>
            <person name="Lee J."/>
            <person name="Kim S.W."/>
        </authorList>
    </citation>
    <scope>NUCLEOTIDE SEQUENCE [LARGE SCALE GENOMIC DNA]</scope>
    <source>
        <strain evidence="2">KCTC 43072 / ATSA2</strain>
    </source>
</reference>
<keyword evidence="1" id="KW-0808">Transferase</keyword>
<dbReference type="AlphaFoldDB" id="A0A4Y6UXG4"/>
<gene>
    <name evidence="1" type="ORF">FFV09_09480</name>
</gene>
<keyword evidence="2" id="KW-1185">Reference proteome</keyword>
<evidence type="ECO:0000313" key="1">
    <source>
        <dbReference type="EMBL" id="QDH21061.1"/>
    </source>
</evidence>
<accession>A0A4Y6UXG4</accession>